<organism evidence="1 2">
    <name type="scientific">Yersinia enterocolitica LC20</name>
    <dbReference type="NCBI Taxonomy" id="1443113"/>
    <lineage>
        <taxon>Bacteria</taxon>
        <taxon>Pseudomonadati</taxon>
        <taxon>Pseudomonadota</taxon>
        <taxon>Gammaproteobacteria</taxon>
        <taxon>Enterobacterales</taxon>
        <taxon>Yersiniaceae</taxon>
        <taxon>Yersinia</taxon>
    </lineage>
</organism>
<accession>A0A7U4GIK7</accession>
<protein>
    <recommendedName>
        <fullName evidence="3">Flagellar hook-length control protein FliK</fullName>
    </recommendedName>
</protein>
<dbReference type="AlphaFoldDB" id="A0A7U4GIK7"/>
<evidence type="ECO:0008006" key="3">
    <source>
        <dbReference type="Google" id="ProtNLM"/>
    </source>
</evidence>
<reference evidence="1 2" key="1">
    <citation type="submission" date="2017-11" db="EMBL/GenBank/DDBJ databases">
        <title>The complete genome sequence and comparative genome analysis of Yersinia enterocolitica strain LC20.</title>
        <authorList>
            <person name="Shi G."/>
            <person name="Su M."/>
            <person name="Liang J."/>
            <person name="Gu W."/>
            <person name="Xiao Y."/>
            <person name="Zhang Z."/>
            <person name="Qiu H."/>
            <person name="Duan R."/>
            <person name="Zhang Z."/>
            <person name="Li Y."/>
            <person name="Zhang X."/>
            <person name="Ling Y."/>
            <person name="Song L."/>
            <person name="Chen M."/>
            <person name="Zhao Y."/>
            <person name="Wu J."/>
            <person name="Jing H."/>
            <person name="Xiao J."/>
            <person name="Wang X."/>
        </authorList>
    </citation>
    <scope>NUCLEOTIDE SEQUENCE [LARGE SCALE GENOMIC DNA]</scope>
    <source>
        <strain evidence="1 2">LC20</strain>
    </source>
</reference>
<name>A0A7U4GIK7_YEREN</name>
<dbReference type="Proteomes" id="UP000230961">
    <property type="component" value="Chromosome"/>
</dbReference>
<gene>
    <name evidence="1" type="ORF">LC20_04891</name>
</gene>
<evidence type="ECO:0000313" key="1">
    <source>
        <dbReference type="EMBL" id="AHM76143.1"/>
    </source>
</evidence>
<dbReference type="EMBL" id="CP007448">
    <property type="protein sequence ID" value="AHM76143.1"/>
    <property type="molecule type" value="Genomic_DNA"/>
</dbReference>
<evidence type="ECO:0000313" key="2">
    <source>
        <dbReference type="Proteomes" id="UP000230961"/>
    </source>
</evidence>
<proteinExistence type="predicted"/>
<dbReference type="KEGG" id="yel:LC20_04891"/>
<sequence length="132" mass="14857">MSRIDIEGALPPLSEQYLGAGRAQSLANERQKQQFARYLPPRASPMQDIAQSMTPSEGANLMQTDYHIMSDPLSGVRVHVCLAADGLHIVLSHTNSEWVERLQRLQTRWQRQLHQWGFPCLLEVTHAGDIVG</sequence>